<name>A0A103XGQ7_CYNCS</name>
<proteinExistence type="inferred from homology"/>
<dbReference type="InterPro" id="IPR011990">
    <property type="entry name" value="TPR-like_helical_dom_sf"/>
</dbReference>
<dbReference type="NCBIfam" id="TIGR00756">
    <property type="entry name" value="PPR"/>
    <property type="match status" value="4"/>
</dbReference>
<dbReference type="InterPro" id="IPR002885">
    <property type="entry name" value="PPR_rpt"/>
</dbReference>
<evidence type="ECO:0000313" key="5">
    <source>
        <dbReference type="Proteomes" id="UP000243975"/>
    </source>
</evidence>
<dbReference type="Proteomes" id="UP000243975">
    <property type="component" value="Unassembled WGS sequence"/>
</dbReference>
<dbReference type="Pfam" id="PF01535">
    <property type="entry name" value="PPR"/>
    <property type="match status" value="3"/>
</dbReference>
<feature type="repeat" description="PPR" evidence="3">
    <location>
        <begin position="436"/>
        <end position="470"/>
    </location>
</feature>
<feature type="repeat" description="PPR" evidence="3">
    <location>
        <begin position="541"/>
        <end position="576"/>
    </location>
</feature>
<gene>
    <name evidence="4" type="ORF">Ccrd_007679</name>
</gene>
<dbReference type="AlphaFoldDB" id="A0A103XGQ7"/>
<comment type="caution">
    <text evidence="4">The sequence shown here is derived from an EMBL/GenBank/DDBJ whole genome shotgun (WGS) entry which is preliminary data.</text>
</comment>
<dbReference type="InterPro" id="IPR051240">
    <property type="entry name" value="Mito_RNA-Proc/Resp"/>
</dbReference>
<keyword evidence="2" id="KW-0677">Repeat</keyword>
<feature type="repeat" description="PPR" evidence="3">
    <location>
        <begin position="401"/>
        <end position="435"/>
    </location>
</feature>
<sequence length="604" mass="67656">MWRSRVIAARRVRSAHKNVARGFSNSSSNFPQLHPKVYNPQALASYRHFDSKIFKSIALFPQLNAIRFFSSSSTDSITDVEVTTDNNNDVIGEGNENTDRFSIDEMWKDGIDEVKSVLELDVSDSENRESVEVVDEEAHGLDIEELDSVLSLLKRRDGDFDVVSGSLESSLDDMNLNLSEELVVRVLETPHVPGENLIAFFKWAASRKNQELFSVTARSLDALVRAVCTELRKKVAYSLWDLVKELGEKENHVVTTEMLNALISLFSRLGKGMAGFEVFNKFGDFSCATNADSYYFTIEALCRRSIFDRVGLVCERMLSEDKLPETGKVGNIICYLCKAGMVKEAHSVYLSAKEKQRYPAQSSVNFLISSLCDRKKNDPNSIHLASKMLEDFSGGEKQKYAIKQFSCVVQGLCRINDFEGAKALLSKMIEAGPPPGNAVFNTIINALSKSGDMTEAIKIMRMMEARGLKPDVFAYSVIMSGYAKGGEMEEAAKMLAEAKKKHRKLTPVTYHTIIRGYCKLEQFEKAVKLLQEMEEYGVQPNTDEYNKLIQSLCLKAADWGMAEKLMEEMTRKGLHLNGITKSLVRAVKELEEEAVGTKEVSVEA</sequence>
<evidence type="ECO:0000313" key="4">
    <source>
        <dbReference type="EMBL" id="KVH90308.1"/>
    </source>
</evidence>
<reference evidence="4 5" key="1">
    <citation type="journal article" date="2016" name="Sci. Rep.">
        <title>The genome sequence of the outbreeding globe artichoke constructed de novo incorporating a phase-aware low-pass sequencing strategy of F1 progeny.</title>
        <authorList>
            <person name="Scaglione D."/>
            <person name="Reyes-Chin-Wo S."/>
            <person name="Acquadro A."/>
            <person name="Froenicke L."/>
            <person name="Portis E."/>
            <person name="Beitel C."/>
            <person name="Tirone M."/>
            <person name="Mauro R."/>
            <person name="Lo Monaco A."/>
            <person name="Mauromicale G."/>
            <person name="Faccioli P."/>
            <person name="Cattivelli L."/>
            <person name="Rieseberg L."/>
            <person name="Michelmore R."/>
            <person name="Lanteri S."/>
        </authorList>
    </citation>
    <scope>NUCLEOTIDE SEQUENCE [LARGE SCALE GENOMIC DNA]</scope>
    <source>
        <strain evidence="4">2C</strain>
    </source>
</reference>
<dbReference type="STRING" id="59895.A0A103XGQ7"/>
<organism evidence="4 5">
    <name type="scientific">Cynara cardunculus var. scolymus</name>
    <name type="common">Globe artichoke</name>
    <name type="synonym">Cynara scolymus</name>
    <dbReference type="NCBI Taxonomy" id="59895"/>
    <lineage>
        <taxon>Eukaryota</taxon>
        <taxon>Viridiplantae</taxon>
        <taxon>Streptophyta</taxon>
        <taxon>Embryophyta</taxon>
        <taxon>Tracheophyta</taxon>
        <taxon>Spermatophyta</taxon>
        <taxon>Magnoliopsida</taxon>
        <taxon>eudicotyledons</taxon>
        <taxon>Gunneridae</taxon>
        <taxon>Pentapetalae</taxon>
        <taxon>asterids</taxon>
        <taxon>campanulids</taxon>
        <taxon>Asterales</taxon>
        <taxon>Asteraceae</taxon>
        <taxon>Carduoideae</taxon>
        <taxon>Cardueae</taxon>
        <taxon>Carduinae</taxon>
        <taxon>Cynara</taxon>
    </lineage>
</organism>
<dbReference type="SUPFAM" id="SSF81901">
    <property type="entry name" value="HCP-like"/>
    <property type="match status" value="1"/>
</dbReference>
<dbReference type="PANTHER" id="PTHR47933">
    <property type="entry name" value="PENTATRICOPEPTIDE REPEAT-CONTAINING PROTEIN 1, MITOCHONDRIAL"/>
    <property type="match status" value="1"/>
</dbReference>
<evidence type="ECO:0000256" key="2">
    <source>
        <dbReference type="ARBA" id="ARBA00022737"/>
    </source>
</evidence>
<keyword evidence="5" id="KW-1185">Reference proteome</keyword>
<comment type="similarity">
    <text evidence="1">Belongs to the PPR family. P subfamily.</text>
</comment>
<dbReference type="Gramene" id="KVH90308">
    <property type="protein sequence ID" value="KVH90308"/>
    <property type="gene ID" value="Ccrd_007679"/>
</dbReference>
<dbReference type="PROSITE" id="PS51375">
    <property type="entry name" value="PPR"/>
    <property type="match status" value="5"/>
</dbReference>
<dbReference type="GO" id="GO:0003729">
    <property type="term" value="F:mRNA binding"/>
    <property type="evidence" value="ECO:0007669"/>
    <property type="project" value="TreeGrafter"/>
</dbReference>
<dbReference type="Pfam" id="PF13041">
    <property type="entry name" value="PPR_2"/>
    <property type="match status" value="2"/>
</dbReference>
<evidence type="ECO:0000256" key="1">
    <source>
        <dbReference type="ARBA" id="ARBA00007626"/>
    </source>
</evidence>
<dbReference type="OrthoDB" id="185373at2759"/>
<dbReference type="EMBL" id="LEKV01005107">
    <property type="protein sequence ID" value="KVH90308.1"/>
    <property type="molecule type" value="Genomic_DNA"/>
</dbReference>
<accession>A0A103XGQ7</accession>
<feature type="repeat" description="PPR" evidence="3">
    <location>
        <begin position="471"/>
        <end position="505"/>
    </location>
</feature>
<protein>
    <submittedName>
        <fullName evidence="4">Pentatricopeptide repeat-containing protein</fullName>
    </submittedName>
</protein>
<feature type="repeat" description="PPR" evidence="3">
    <location>
        <begin position="506"/>
        <end position="540"/>
    </location>
</feature>
<dbReference type="PANTHER" id="PTHR47933:SF59">
    <property type="entry name" value="SAP DOMAIN-CONTAINING PROTEIN"/>
    <property type="match status" value="1"/>
</dbReference>
<evidence type="ECO:0000256" key="3">
    <source>
        <dbReference type="PROSITE-ProRule" id="PRU00708"/>
    </source>
</evidence>
<dbReference type="OMA" id="FFKWVLK"/>
<dbReference type="Gene3D" id="1.25.40.10">
    <property type="entry name" value="Tetratricopeptide repeat domain"/>
    <property type="match status" value="2"/>
</dbReference>